<accession>A0A066YN68</accession>
<dbReference type="Proteomes" id="UP000027178">
    <property type="component" value="Unassembled WGS sequence"/>
</dbReference>
<sequence>MRAAAHGCPVVRPGPDGAGPCTPLCGAAALPAARAARRGDAASS</sequence>
<keyword evidence="2" id="KW-1185">Reference proteome</keyword>
<organism evidence="1 2">
    <name type="scientific">Kitasatospora cheerisanensis KCTC 2395</name>
    <dbReference type="NCBI Taxonomy" id="1348663"/>
    <lineage>
        <taxon>Bacteria</taxon>
        <taxon>Bacillati</taxon>
        <taxon>Actinomycetota</taxon>
        <taxon>Actinomycetes</taxon>
        <taxon>Kitasatosporales</taxon>
        <taxon>Streptomycetaceae</taxon>
        <taxon>Kitasatospora</taxon>
    </lineage>
</organism>
<evidence type="ECO:0000313" key="2">
    <source>
        <dbReference type="Proteomes" id="UP000027178"/>
    </source>
</evidence>
<comment type="caution">
    <text evidence="1">The sequence shown here is derived from an EMBL/GenBank/DDBJ whole genome shotgun (WGS) entry which is preliminary data.</text>
</comment>
<proteinExistence type="predicted"/>
<dbReference type="HOGENOM" id="CLU_3217445_0_0_11"/>
<dbReference type="PATRIC" id="fig|1348663.4.peg.5108"/>
<evidence type="ECO:0000313" key="1">
    <source>
        <dbReference type="EMBL" id="KDN82918.1"/>
    </source>
</evidence>
<name>A0A066YN68_9ACTN</name>
<dbReference type="EMBL" id="JNBY01000098">
    <property type="protein sequence ID" value="KDN82918.1"/>
    <property type="molecule type" value="Genomic_DNA"/>
</dbReference>
<protein>
    <submittedName>
        <fullName evidence="1">Uncharacterized protein</fullName>
    </submittedName>
</protein>
<reference evidence="1 2" key="1">
    <citation type="submission" date="2014-05" db="EMBL/GenBank/DDBJ databases">
        <title>Draft Genome Sequence of Kitasatospora cheerisanensis KCTC 2395.</title>
        <authorList>
            <person name="Nam D.H."/>
        </authorList>
    </citation>
    <scope>NUCLEOTIDE SEQUENCE [LARGE SCALE GENOMIC DNA]</scope>
    <source>
        <strain evidence="1 2">KCTC 2395</strain>
    </source>
</reference>
<dbReference type="AlphaFoldDB" id="A0A066YN68"/>
<gene>
    <name evidence="1" type="ORF">KCH_52780</name>
</gene>